<evidence type="ECO:0000259" key="3">
    <source>
        <dbReference type="Pfam" id="PF12625"/>
    </source>
</evidence>
<organism evidence="4 5">
    <name type="scientific">Nocardia yunnanensis</name>
    <dbReference type="NCBI Taxonomy" id="2382165"/>
    <lineage>
        <taxon>Bacteria</taxon>
        <taxon>Bacillati</taxon>
        <taxon>Actinomycetota</taxon>
        <taxon>Actinomycetes</taxon>
        <taxon>Mycobacteriales</taxon>
        <taxon>Nocardiaceae</taxon>
        <taxon>Nocardia</taxon>
    </lineage>
</organism>
<feature type="compositionally biased region" description="Pro residues" evidence="2">
    <location>
        <begin position="1"/>
        <end position="19"/>
    </location>
</feature>
<reference evidence="4 5" key="1">
    <citation type="submission" date="2018-09" db="EMBL/GenBank/DDBJ databases">
        <title>Nocardia yunnanensis sp. nov., an actinomycete isolated from a soil sample.</title>
        <authorList>
            <person name="Zhang J."/>
        </authorList>
    </citation>
    <scope>NUCLEOTIDE SEQUENCE [LARGE SCALE GENOMIC DNA]</scope>
    <source>
        <strain evidence="4 5">CFHS0054</strain>
    </source>
</reference>
<gene>
    <name evidence="4" type="ORF">D7D52_34565</name>
</gene>
<sequence>MPPPCRPRPRTPPNGPTGWPPCSRRCSTIPTRCWTRSPGGCTPARAPCSVAWPNPAPPGGWRSTAPANAIWNASNTRRSCKAKRCEPQRYSSVSRHGDGAMNGAGASGSDSVLLARFVLRRGRTAGLDPRELARAAGVGAGVLAESAGSVPGLCYLRLWELLEQRTGQPHVGLRAAERHAKGELGMIDYLVATAGTVGEGLRAATEFGAQLTRSRRLDVACESESCTTFVTGSVADGRGAELAAQATFAFLTSRVRFAAAAPIVPARITFRQRAPRHHAPFVEFFGTAAIDFGADTDSMTLHRADMDRPQHSADARLAGVLRRGAAAATLSSPPARAWADLVAAELDSPRWGVRSAATRPPTLEDAAARLGTSPRTLQRRLAAAGTSWSRELANARTRTAG</sequence>
<dbReference type="PANTHER" id="PTHR47894:SF1">
    <property type="entry name" value="HTH-TYPE TRANSCRIPTIONAL REGULATOR VQSM"/>
    <property type="match status" value="1"/>
</dbReference>
<protein>
    <recommendedName>
        <fullName evidence="3">HTH-type transcriptional regulator AraC-type N-terminal domain-containing protein</fullName>
    </recommendedName>
</protein>
<dbReference type="Pfam" id="PF12625">
    <property type="entry name" value="Arabinose_bd"/>
    <property type="match status" value="1"/>
</dbReference>
<feature type="domain" description="HTH-type transcriptional regulator AraC-type N-terminal" evidence="3">
    <location>
        <begin position="126"/>
        <end position="309"/>
    </location>
</feature>
<dbReference type="GO" id="GO:0003700">
    <property type="term" value="F:DNA-binding transcription factor activity"/>
    <property type="evidence" value="ECO:0007669"/>
    <property type="project" value="TreeGrafter"/>
</dbReference>
<proteinExistence type="predicted"/>
<dbReference type="KEGG" id="nyu:D7D52_34565"/>
<evidence type="ECO:0000313" key="4">
    <source>
        <dbReference type="EMBL" id="AYF78100.1"/>
    </source>
</evidence>
<dbReference type="EMBL" id="CP032568">
    <property type="protein sequence ID" value="AYF78100.1"/>
    <property type="molecule type" value="Genomic_DNA"/>
</dbReference>
<evidence type="ECO:0000313" key="5">
    <source>
        <dbReference type="Proteomes" id="UP000267164"/>
    </source>
</evidence>
<dbReference type="OrthoDB" id="6506763at2"/>
<evidence type="ECO:0000256" key="1">
    <source>
        <dbReference type="ARBA" id="ARBA00023125"/>
    </source>
</evidence>
<dbReference type="GO" id="GO:0005829">
    <property type="term" value="C:cytosol"/>
    <property type="evidence" value="ECO:0007669"/>
    <property type="project" value="TreeGrafter"/>
</dbReference>
<dbReference type="AlphaFoldDB" id="A0A386ZLD6"/>
<evidence type="ECO:0000256" key="2">
    <source>
        <dbReference type="SAM" id="MobiDB-lite"/>
    </source>
</evidence>
<keyword evidence="5" id="KW-1185">Reference proteome</keyword>
<keyword evidence="1" id="KW-0238">DNA-binding</keyword>
<dbReference type="PANTHER" id="PTHR47894">
    <property type="entry name" value="HTH-TYPE TRANSCRIPTIONAL REGULATOR GADX"/>
    <property type="match status" value="1"/>
</dbReference>
<dbReference type="InterPro" id="IPR032687">
    <property type="entry name" value="AraC-type_N"/>
</dbReference>
<accession>A0A386ZLD6</accession>
<feature type="region of interest" description="Disordered" evidence="2">
    <location>
        <begin position="1"/>
        <end position="21"/>
    </location>
</feature>
<dbReference type="GO" id="GO:0000976">
    <property type="term" value="F:transcription cis-regulatory region binding"/>
    <property type="evidence" value="ECO:0007669"/>
    <property type="project" value="TreeGrafter"/>
</dbReference>
<name>A0A386ZLD6_9NOCA</name>
<dbReference type="Proteomes" id="UP000267164">
    <property type="component" value="Chromosome"/>
</dbReference>